<dbReference type="Proteomes" id="UP001341281">
    <property type="component" value="Chromosome 05"/>
</dbReference>
<reference evidence="2 3" key="1">
    <citation type="submission" date="2024-02" db="EMBL/GenBank/DDBJ databases">
        <title>High-quality chromosome-scale genome assembly of Pensacola bahiagrass (Paspalum notatum Flugge var. saurae).</title>
        <authorList>
            <person name="Vega J.M."/>
            <person name="Podio M."/>
            <person name="Orjuela J."/>
            <person name="Siena L.A."/>
            <person name="Pessino S.C."/>
            <person name="Combes M.C."/>
            <person name="Mariac C."/>
            <person name="Albertini E."/>
            <person name="Pupilli F."/>
            <person name="Ortiz J.P.A."/>
            <person name="Leblanc O."/>
        </authorList>
    </citation>
    <scope>NUCLEOTIDE SEQUENCE [LARGE SCALE GENOMIC DNA]</scope>
    <source>
        <strain evidence="2">R1</strain>
        <tissue evidence="2">Leaf</tissue>
    </source>
</reference>
<feature type="compositionally biased region" description="Low complexity" evidence="1">
    <location>
        <begin position="496"/>
        <end position="509"/>
    </location>
</feature>
<name>A0AAQ3WUZ9_PASNO</name>
<feature type="region of interest" description="Disordered" evidence="1">
    <location>
        <begin position="421"/>
        <end position="509"/>
    </location>
</feature>
<feature type="compositionally biased region" description="Polar residues" evidence="1">
    <location>
        <begin position="371"/>
        <end position="386"/>
    </location>
</feature>
<dbReference type="PANTHER" id="PTHR35116:SF6">
    <property type="entry name" value="OS02G0625900 PROTEIN"/>
    <property type="match status" value="1"/>
</dbReference>
<feature type="compositionally biased region" description="Basic and acidic residues" evidence="1">
    <location>
        <begin position="102"/>
        <end position="111"/>
    </location>
</feature>
<feature type="compositionally biased region" description="Basic and acidic residues" evidence="1">
    <location>
        <begin position="444"/>
        <end position="464"/>
    </location>
</feature>
<protein>
    <submittedName>
        <fullName evidence="2">Uncharacterized protein</fullName>
    </submittedName>
</protein>
<evidence type="ECO:0000256" key="1">
    <source>
        <dbReference type="SAM" id="MobiDB-lite"/>
    </source>
</evidence>
<feature type="compositionally biased region" description="Polar residues" evidence="1">
    <location>
        <begin position="485"/>
        <end position="495"/>
    </location>
</feature>
<feature type="compositionally biased region" description="Polar residues" evidence="1">
    <location>
        <begin position="767"/>
        <end position="786"/>
    </location>
</feature>
<feature type="region of interest" description="Disordered" evidence="1">
    <location>
        <begin position="361"/>
        <end position="388"/>
    </location>
</feature>
<feature type="compositionally biased region" description="Low complexity" evidence="1">
    <location>
        <begin position="656"/>
        <end position="669"/>
    </location>
</feature>
<feature type="region of interest" description="Disordered" evidence="1">
    <location>
        <begin position="1"/>
        <end position="21"/>
    </location>
</feature>
<sequence length="878" mass="98229">MGNNETCMKSHEKPEIGMRGDKVSYSPEEGEFRKDEPFGLGNLVHKGMVASVIKFGSSPQVAVEKAKVTTLQSTSPERGSHEGGIANTATIQSPVNARESTFHGKYSEKHRNSSSSHIKSKERREKRLQNCYSYHDYRHVLKKIEKVYPERIGKLLLHQNKDRKEFNVLLKKQEFEFFQEHACSYRAHFEHVVPTARYRRMKLPKLYFCMLCKVFRKHMQSQIIKFVKQQINDRNKEKRIKERWIFEATAGYLKKYFDETSLTYSGFEMEKSKWDVNTFSEAERDLKFLDMQSLNNEIEAIASAREVEETHTDKESVIVQPEPTIENLQSPVETNGGAEHGLSVDSAGQIAIVDSMSSLSNSAPTMELSENVETQVAFSSPPQNEGENVERSCSLVVIDGTLAVAKAVSADLENAPPVFRKKQKCMSPGDDASEGSCSRSQRKFPLETDSNVHETTLHDEESQAERLPSVNANQMEQADVAASKEVSSGDTSSFGQVTEQQSTTATTSTLVEPSTQLLHYDPTCQSVAHLHQSSTVNISSISTGLDSRGELNVQQQSANQTTTNSMVEHMPESELQSDPVIAEFSQILLYLSDHTSSSVQVTEQHISSNASALTQQVGQLHGDQTSQTAAHQHEPSGRNNCSVQAWLESPRSSNVQWQSNSQTTTDSSSGQYILESGHQSDPLKIEMTRLLKLHDLMTRRHLTKRQKIILEREIEMAECKRKYNEQFQKLEIETLQKQREFEILQDKICKQQILAETFQALHGASTEVASSSQRGAPRTTTRVPNQPSAQQVWRFPVSATMSQPPQTSAELSTNNFIRQPFMATPQAIANTLARPATNFMHAPSGVMGAGTYHALPPHVQAFVNLLPASRGAAASFDR</sequence>
<dbReference type="InterPro" id="IPR039322">
    <property type="entry name" value="MOM1"/>
</dbReference>
<dbReference type="GO" id="GO:0031507">
    <property type="term" value="P:heterochromatin formation"/>
    <property type="evidence" value="ECO:0007669"/>
    <property type="project" value="InterPro"/>
</dbReference>
<proteinExistence type="predicted"/>
<organism evidence="2 3">
    <name type="scientific">Paspalum notatum var. saurae</name>
    <dbReference type="NCBI Taxonomy" id="547442"/>
    <lineage>
        <taxon>Eukaryota</taxon>
        <taxon>Viridiplantae</taxon>
        <taxon>Streptophyta</taxon>
        <taxon>Embryophyta</taxon>
        <taxon>Tracheophyta</taxon>
        <taxon>Spermatophyta</taxon>
        <taxon>Magnoliopsida</taxon>
        <taxon>Liliopsida</taxon>
        <taxon>Poales</taxon>
        <taxon>Poaceae</taxon>
        <taxon>PACMAD clade</taxon>
        <taxon>Panicoideae</taxon>
        <taxon>Andropogonodae</taxon>
        <taxon>Paspaleae</taxon>
        <taxon>Paspalinae</taxon>
        <taxon>Paspalum</taxon>
    </lineage>
</organism>
<feature type="region of interest" description="Disordered" evidence="1">
    <location>
        <begin position="652"/>
        <end position="677"/>
    </location>
</feature>
<feature type="compositionally biased region" description="Basic and acidic residues" evidence="1">
    <location>
        <begin position="8"/>
        <end position="21"/>
    </location>
</feature>
<dbReference type="AlphaFoldDB" id="A0AAQ3WUZ9"/>
<gene>
    <name evidence="2" type="ORF">U9M48_022714</name>
</gene>
<accession>A0AAQ3WUZ9</accession>
<keyword evidence="3" id="KW-1185">Reference proteome</keyword>
<feature type="region of interest" description="Disordered" evidence="1">
    <location>
        <begin position="615"/>
        <end position="640"/>
    </location>
</feature>
<dbReference type="EMBL" id="CP144749">
    <property type="protein sequence ID" value="WVZ74545.1"/>
    <property type="molecule type" value="Genomic_DNA"/>
</dbReference>
<evidence type="ECO:0000313" key="2">
    <source>
        <dbReference type="EMBL" id="WVZ74545.1"/>
    </source>
</evidence>
<feature type="region of interest" description="Disordered" evidence="1">
    <location>
        <begin position="102"/>
        <end position="124"/>
    </location>
</feature>
<dbReference type="Gene3D" id="6.10.250.1310">
    <property type="match status" value="1"/>
</dbReference>
<dbReference type="PANTHER" id="PTHR35116">
    <property type="entry name" value="HELICASE PROTEIN MOM1"/>
    <property type="match status" value="1"/>
</dbReference>
<evidence type="ECO:0000313" key="3">
    <source>
        <dbReference type="Proteomes" id="UP001341281"/>
    </source>
</evidence>
<feature type="compositionally biased region" description="Polar residues" evidence="1">
    <location>
        <begin position="615"/>
        <end position="630"/>
    </location>
</feature>
<feature type="region of interest" description="Disordered" evidence="1">
    <location>
        <begin position="766"/>
        <end position="786"/>
    </location>
</feature>